<reference evidence="1 2" key="1">
    <citation type="submission" date="2016-02" db="EMBL/GenBank/DDBJ databases">
        <title>Genome analysis of coral dinoflagellate symbionts highlights evolutionary adaptations to a symbiotic lifestyle.</title>
        <authorList>
            <person name="Aranda M."/>
            <person name="Li Y."/>
            <person name="Liew Y.J."/>
            <person name="Baumgarten S."/>
            <person name="Simakov O."/>
            <person name="Wilson M."/>
            <person name="Piel J."/>
            <person name="Ashoor H."/>
            <person name="Bougouffa S."/>
            <person name="Bajic V.B."/>
            <person name="Ryu T."/>
            <person name="Ravasi T."/>
            <person name="Bayer T."/>
            <person name="Micklem G."/>
            <person name="Kim H."/>
            <person name="Bhak J."/>
            <person name="Lajeunesse T.C."/>
            <person name="Voolstra C.R."/>
        </authorList>
    </citation>
    <scope>NUCLEOTIDE SEQUENCE [LARGE SCALE GENOMIC DNA]</scope>
    <source>
        <strain evidence="1 2">CCMP2467</strain>
    </source>
</reference>
<dbReference type="Gene3D" id="3.40.50.10810">
    <property type="entry name" value="Tandem AAA-ATPase domain"/>
    <property type="match status" value="1"/>
</dbReference>
<dbReference type="Proteomes" id="UP000186817">
    <property type="component" value="Unassembled WGS sequence"/>
</dbReference>
<comment type="caution">
    <text evidence="1">The sequence shown here is derived from an EMBL/GenBank/DDBJ whole genome shotgun (WGS) entry which is preliminary data.</text>
</comment>
<accession>A0A1Q9BRZ6</accession>
<dbReference type="EMBL" id="LSRX01005419">
    <property type="protein sequence ID" value="OLP73465.1"/>
    <property type="molecule type" value="Genomic_DNA"/>
</dbReference>
<name>A0A1Q9BRZ6_SYMMI</name>
<gene>
    <name evidence="1" type="ORF">AK812_SmicGene47287</name>
</gene>
<organism evidence="1 2">
    <name type="scientific">Symbiodinium microadriaticum</name>
    <name type="common">Dinoflagellate</name>
    <name type="synonym">Zooxanthella microadriatica</name>
    <dbReference type="NCBI Taxonomy" id="2951"/>
    <lineage>
        <taxon>Eukaryota</taxon>
        <taxon>Sar</taxon>
        <taxon>Alveolata</taxon>
        <taxon>Dinophyceae</taxon>
        <taxon>Suessiales</taxon>
        <taxon>Symbiodiniaceae</taxon>
        <taxon>Symbiodinium</taxon>
    </lineage>
</organism>
<sequence length="30" mass="3113">GLGSVAWQRAVLDEAHVIKGHRQATAQAAA</sequence>
<proteinExistence type="predicted"/>
<feature type="non-terminal residue" evidence="1">
    <location>
        <position position="1"/>
    </location>
</feature>
<dbReference type="InterPro" id="IPR038718">
    <property type="entry name" value="SNF2-like_sf"/>
</dbReference>
<keyword evidence="2" id="KW-1185">Reference proteome</keyword>
<evidence type="ECO:0000313" key="2">
    <source>
        <dbReference type="Proteomes" id="UP000186817"/>
    </source>
</evidence>
<dbReference type="AlphaFoldDB" id="A0A1Q9BRZ6"/>
<evidence type="ECO:0000313" key="1">
    <source>
        <dbReference type="EMBL" id="OLP73465.1"/>
    </source>
</evidence>
<protein>
    <submittedName>
        <fullName evidence="1">Uncharacterized protein</fullName>
    </submittedName>
</protein>